<dbReference type="EMBL" id="VRZA01000003">
    <property type="protein sequence ID" value="TXS94015.1"/>
    <property type="molecule type" value="Genomic_DNA"/>
</dbReference>
<organism evidence="1 2">
    <name type="scientific">Parahaliea maris</name>
    <dbReference type="NCBI Taxonomy" id="2716870"/>
    <lineage>
        <taxon>Bacteria</taxon>
        <taxon>Pseudomonadati</taxon>
        <taxon>Pseudomonadota</taxon>
        <taxon>Gammaproteobacteria</taxon>
        <taxon>Cellvibrionales</taxon>
        <taxon>Halieaceae</taxon>
        <taxon>Parahaliea</taxon>
    </lineage>
</organism>
<comment type="caution">
    <text evidence="1">The sequence shown here is derived from an EMBL/GenBank/DDBJ whole genome shotgun (WGS) entry which is preliminary data.</text>
</comment>
<dbReference type="InterPro" id="IPR036388">
    <property type="entry name" value="WH-like_DNA-bd_sf"/>
</dbReference>
<dbReference type="RefSeq" id="WP_148068357.1">
    <property type="nucleotide sequence ID" value="NZ_VRZA01000003.1"/>
</dbReference>
<evidence type="ECO:0008006" key="3">
    <source>
        <dbReference type="Google" id="ProtNLM"/>
    </source>
</evidence>
<accession>A0A5C8ZZK4</accession>
<dbReference type="Gene3D" id="1.10.10.10">
    <property type="entry name" value="Winged helix-like DNA-binding domain superfamily/Winged helix DNA-binding domain"/>
    <property type="match status" value="1"/>
</dbReference>
<dbReference type="AlphaFoldDB" id="A0A5C8ZZK4"/>
<dbReference type="InterPro" id="IPR036390">
    <property type="entry name" value="WH_DNA-bd_sf"/>
</dbReference>
<gene>
    <name evidence="1" type="ORF">FV139_10385</name>
</gene>
<keyword evidence="2" id="KW-1185">Reference proteome</keyword>
<name>A0A5C8ZZK4_9GAMM</name>
<dbReference type="Proteomes" id="UP000321039">
    <property type="component" value="Unassembled WGS sequence"/>
</dbReference>
<reference evidence="1 2" key="1">
    <citation type="submission" date="2019-08" db="EMBL/GenBank/DDBJ databases">
        <title>Parahaliea maris sp. nov., isolated from the surface seawater.</title>
        <authorList>
            <person name="Liu Y."/>
        </authorList>
    </citation>
    <scope>NUCLEOTIDE SEQUENCE [LARGE SCALE GENOMIC DNA]</scope>
    <source>
        <strain evidence="1 2">HSLHS9</strain>
    </source>
</reference>
<evidence type="ECO:0000313" key="2">
    <source>
        <dbReference type="Proteomes" id="UP000321039"/>
    </source>
</evidence>
<proteinExistence type="predicted"/>
<evidence type="ECO:0000313" key="1">
    <source>
        <dbReference type="EMBL" id="TXS94015.1"/>
    </source>
</evidence>
<protein>
    <recommendedName>
        <fullName evidence="3">PadR family transcriptional regulator</fullName>
    </recommendedName>
</protein>
<dbReference type="SUPFAM" id="SSF46785">
    <property type="entry name" value="Winged helix' DNA-binding domain"/>
    <property type="match status" value="1"/>
</dbReference>
<sequence>MDTMINTTAYSLLGLLAKRDWTAAELARFMEHSVIRYILPRTRSQLFNEPKRLVKLGLARGRPAAAGGARGTVYSITPRGRRQLAAWLEAPGEGLRLEHKSLLKFYLTDSSNVEGLRMRVAEMRGQVLAAAREALALVSDINQRGVMLPQTAVAASLASGLAVSQYRGQLEWLAELENALDSLPAADEAGKWALTHYARTQRELEQLLGEYAD</sequence>